<evidence type="ECO:0000256" key="4">
    <source>
        <dbReference type="ARBA" id="ARBA00023125"/>
    </source>
</evidence>
<evidence type="ECO:0000256" key="1">
    <source>
        <dbReference type="ARBA" id="ARBA00010641"/>
    </source>
</evidence>
<dbReference type="InterPro" id="IPR013249">
    <property type="entry name" value="RNA_pol_sigma70_r4_t2"/>
</dbReference>
<evidence type="ECO:0000313" key="7">
    <source>
        <dbReference type="EMBL" id="RII42846.1"/>
    </source>
</evidence>
<gene>
    <name evidence="7" type="ORF">DWB68_04685</name>
</gene>
<sequence>MNTDHDVIARSLREPAAFADLFDRHAATVYRYASSRSTRQVADDLLSETFLVATRLAKLPRGDRDVVILYAWEELTYEQISHALGIPVGTVRSRLNRARTKLGAALPCPTHSKEAGHGLSESLA</sequence>
<dbReference type="InterPro" id="IPR039425">
    <property type="entry name" value="RNA_pol_sigma-70-like"/>
</dbReference>
<comment type="similarity">
    <text evidence="1">Belongs to the sigma-70 factor family. ECF subfamily.</text>
</comment>
<feature type="domain" description="RNA polymerase sigma factor 70 region 4 type 2" evidence="6">
    <location>
        <begin position="52"/>
        <end position="102"/>
    </location>
</feature>
<name>A0A399JK41_9MICC</name>
<dbReference type="SUPFAM" id="SSF88659">
    <property type="entry name" value="Sigma3 and sigma4 domains of RNA polymerase sigma factors"/>
    <property type="match status" value="1"/>
</dbReference>
<organism evidence="7 8">
    <name type="scientific">Galactobacter valiniphilus</name>
    <dbReference type="NCBI Taxonomy" id="2676122"/>
    <lineage>
        <taxon>Bacteria</taxon>
        <taxon>Bacillati</taxon>
        <taxon>Actinomycetota</taxon>
        <taxon>Actinomycetes</taxon>
        <taxon>Micrococcales</taxon>
        <taxon>Micrococcaceae</taxon>
        <taxon>Galactobacter</taxon>
    </lineage>
</organism>
<dbReference type="Pfam" id="PF08281">
    <property type="entry name" value="Sigma70_r4_2"/>
    <property type="match status" value="1"/>
</dbReference>
<proteinExistence type="inferred from homology"/>
<keyword evidence="5" id="KW-0804">Transcription</keyword>
<dbReference type="CDD" id="cd06171">
    <property type="entry name" value="Sigma70_r4"/>
    <property type="match status" value="1"/>
</dbReference>
<dbReference type="GO" id="GO:0003677">
    <property type="term" value="F:DNA binding"/>
    <property type="evidence" value="ECO:0007669"/>
    <property type="project" value="UniProtKB-KW"/>
</dbReference>
<dbReference type="Proteomes" id="UP000265419">
    <property type="component" value="Unassembled WGS sequence"/>
</dbReference>
<keyword evidence="3" id="KW-0731">Sigma factor</keyword>
<dbReference type="InterPro" id="IPR013324">
    <property type="entry name" value="RNA_pol_sigma_r3/r4-like"/>
</dbReference>
<dbReference type="GO" id="GO:0016987">
    <property type="term" value="F:sigma factor activity"/>
    <property type="evidence" value="ECO:0007669"/>
    <property type="project" value="UniProtKB-KW"/>
</dbReference>
<dbReference type="Gene3D" id="1.10.10.10">
    <property type="entry name" value="Winged helix-like DNA-binding domain superfamily/Winged helix DNA-binding domain"/>
    <property type="match status" value="1"/>
</dbReference>
<dbReference type="EMBL" id="QQXK01000007">
    <property type="protein sequence ID" value="RII42846.1"/>
    <property type="molecule type" value="Genomic_DNA"/>
</dbReference>
<dbReference type="RefSeq" id="WP_119423991.1">
    <property type="nucleotide sequence ID" value="NZ_QQXK01000007.1"/>
</dbReference>
<dbReference type="InterPro" id="IPR013325">
    <property type="entry name" value="RNA_pol_sigma_r2"/>
</dbReference>
<evidence type="ECO:0000256" key="2">
    <source>
        <dbReference type="ARBA" id="ARBA00023015"/>
    </source>
</evidence>
<protein>
    <recommendedName>
        <fullName evidence="6">RNA polymerase sigma factor 70 region 4 type 2 domain-containing protein</fullName>
    </recommendedName>
</protein>
<dbReference type="SUPFAM" id="SSF88946">
    <property type="entry name" value="Sigma2 domain of RNA polymerase sigma factors"/>
    <property type="match status" value="1"/>
</dbReference>
<keyword evidence="2" id="KW-0805">Transcription regulation</keyword>
<dbReference type="InterPro" id="IPR036388">
    <property type="entry name" value="WH-like_DNA-bd_sf"/>
</dbReference>
<evidence type="ECO:0000259" key="6">
    <source>
        <dbReference type="Pfam" id="PF08281"/>
    </source>
</evidence>
<dbReference type="PANTHER" id="PTHR43133:SF8">
    <property type="entry name" value="RNA POLYMERASE SIGMA FACTOR HI_1459-RELATED"/>
    <property type="match status" value="1"/>
</dbReference>
<accession>A0A399JK41</accession>
<evidence type="ECO:0000256" key="5">
    <source>
        <dbReference type="ARBA" id="ARBA00023163"/>
    </source>
</evidence>
<keyword evidence="4" id="KW-0238">DNA-binding</keyword>
<evidence type="ECO:0000313" key="8">
    <source>
        <dbReference type="Proteomes" id="UP000265419"/>
    </source>
</evidence>
<dbReference type="AlphaFoldDB" id="A0A399JK41"/>
<keyword evidence="8" id="KW-1185">Reference proteome</keyword>
<reference evidence="7 8" key="1">
    <citation type="submission" date="2018-07" db="EMBL/GenBank/DDBJ databases">
        <title>Arthrobacter sp. nov., isolated from raw cow's milk with high bacterial count.</title>
        <authorList>
            <person name="Hahne J."/>
            <person name="Isele D."/>
            <person name="Lipski A."/>
        </authorList>
    </citation>
    <scope>NUCLEOTIDE SEQUENCE [LARGE SCALE GENOMIC DNA]</scope>
    <source>
        <strain evidence="7 8">JZ R-35</strain>
    </source>
</reference>
<dbReference type="PANTHER" id="PTHR43133">
    <property type="entry name" value="RNA POLYMERASE ECF-TYPE SIGMA FACTO"/>
    <property type="match status" value="1"/>
</dbReference>
<evidence type="ECO:0000256" key="3">
    <source>
        <dbReference type="ARBA" id="ARBA00023082"/>
    </source>
</evidence>
<comment type="caution">
    <text evidence="7">The sequence shown here is derived from an EMBL/GenBank/DDBJ whole genome shotgun (WGS) entry which is preliminary data.</text>
</comment>
<dbReference type="GO" id="GO:0006352">
    <property type="term" value="P:DNA-templated transcription initiation"/>
    <property type="evidence" value="ECO:0007669"/>
    <property type="project" value="InterPro"/>
</dbReference>